<proteinExistence type="predicted"/>
<dbReference type="EMBL" id="MHPA01000025">
    <property type="protein sequence ID" value="OGZ72566.1"/>
    <property type="molecule type" value="Genomic_DNA"/>
</dbReference>
<dbReference type="InterPro" id="IPR015797">
    <property type="entry name" value="NUDIX_hydrolase-like_dom_sf"/>
</dbReference>
<protein>
    <recommendedName>
        <fullName evidence="3">Nudix hydrolase domain-containing protein</fullName>
    </recommendedName>
</protein>
<dbReference type="PROSITE" id="PS51462">
    <property type="entry name" value="NUDIX"/>
    <property type="match status" value="1"/>
</dbReference>
<evidence type="ECO:0000313" key="5">
    <source>
        <dbReference type="Proteomes" id="UP000176774"/>
    </source>
</evidence>
<dbReference type="InterPro" id="IPR000086">
    <property type="entry name" value="NUDIX_hydrolase_dom"/>
</dbReference>
<dbReference type="PANTHER" id="PTHR11839:SF18">
    <property type="entry name" value="NUDIX HYDROLASE DOMAIN-CONTAINING PROTEIN"/>
    <property type="match status" value="1"/>
</dbReference>
<dbReference type="CDD" id="cd03424">
    <property type="entry name" value="NUDIX_ADPRase_Nudt5_UGPPase_Nudt14"/>
    <property type="match status" value="1"/>
</dbReference>
<comment type="cofactor">
    <cofactor evidence="1">
        <name>Mg(2+)</name>
        <dbReference type="ChEBI" id="CHEBI:18420"/>
    </cofactor>
</comment>
<dbReference type="PANTHER" id="PTHR11839">
    <property type="entry name" value="UDP/ADP-SUGAR PYROPHOSPHATASE"/>
    <property type="match status" value="1"/>
</dbReference>
<keyword evidence="2" id="KW-0378">Hydrolase</keyword>
<comment type="caution">
    <text evidence="4">The sequence shown here is derived from an EMBL/GenBank/DDBJ whole genome shotgun (WGS) entry which is preliminary data.</text>
</comment>
<evidence type="ECO:0000259" key="3">
    <source>
        <dbReference type="PROSITE" id="PS51462"/>
    </source>
</evidence>
<dbReference type="GO" id="GO:0006753">
    <property type="term" value="P:nucleoside phosphate metabolic process"/>
    <property type="evidence" value="ECO:0007669"/>
    <property type="project" value="TreeGrafter"/>
</dbReference>
<dbReference type="AlphaFoldDB" id="A0A1G2ICW4"/>
<dbReference type="Pfam" id="PF00293">
    <property type="entry name" value="NUDIX"/>
    <property type="match status" value="1"/>
</dbReference>
<gene>
    <name evidence="4" type="ORF">A2908_01695</name>
</gene>
<dbReference type="GO" id="GO:0019693">
    <property type="term" value="P:ribose phosphate metabolic process"/>
    <property type="evidence" value="ECO:0007669"/>
    <property type="project" value="TreeGrafter"/>
</dbReference>
<evidence type="ECO:0000313" key="4">
    <source>
        <dbReference type="EMBL" id="OGZ72566.1"/>
    </source>
</evidence>
<dbReference type="GO" id="GO:0016787">
    <property type="term" value="F:hydrolase activity"/>
    <property type="evidence" value="ECO:0007669"/>
    <property type="project" value="UniProtKB-KW"/>
</dbReference>
<dbReference type="Gene3D" id="3.90.79.10">
    <property type="entry name" value="Nucleoside Triphosphate Pyrophosphohydrolase"/>
    <property type="match status" value="1"/>
</dbReference>
<dbReference type="STRING" id="1802214.A2908_01695"/>
<organism evidence="4 5">
    <name type="scientific">Candidatus Staskawiczbacteria bacterium RIFCSPLOWO2_01_FULL_38_12b</name>
    <dbReference type="NCBI Taxonomy" id="1802214"/>
    <lineage>
        <taxon>Bacteria</taxon>
        <taxon>Candidatus Staskawicziibacteriota</taxon>
    </lineage>
</organism>
<dbReference type="Proteomes" id="UP000176774">
    <property type="component" value="Unassembled WGS sequence"/>
</dbReference>
<evidence type="ECO:0000256" key="2">
    <source>
        <dbReference type="ARBA" id="ARBA00022801"/>
    </source>
</evidence>
<name>A0A1G2ICW4_9BACT</name>
<evidence type="ECO:0000256" key="1">
    <source>
        <dbReference type="ARBA" id="ARBA00001946"/>
    </source>
</evidence>
<accession>A0A1G2ICW4</accession>
<dbReference type="SUPFAM" id="SSF55811">
    <property type="entry name" value="Nudix"/>
    <property type="match status" value="1"/>
</dbReference>
<reference evidence="4 5" key="1">
    <citation type="journal article" date="2016" name="Nat. Commun.">
        <title>Thousands of microbial genomes shed light on interconnected biogeochemical processes in an aquifer system.</title>
        <authorList>
            <person name="Anantharaman K."/>
            <person name="Brown C.T."/>
            <person name="Hug L.A."/>
            <person name="Sharon I."/>
            <person name="Castelle C.J."/>
            <person name="Probst A.J."/>
            <person name="Thomas B.C."/>
            <person name="Singh A."/>
            <person name="Wilkins M.J."/>
            <person name="Karaoz U."/>
            <person name="Brodie E.L."/>
            <person name="Williams K.H."/>
            <person name="Hubbard S.S."/>
            <person name="Banfield J.F."/>
        </authorList>
    </citation>
    <scope>NUCLEOTIDE SEQUENCE [LARGE SCALE GENOMIC DNA]</scope>
</reference>
<feature type="domain" description="Nudix hydrolase" evidence="3">
    <location>
        <begin position="43"/>
        <end position="176"/>
    </location>
</feature>
<sequence>MQANVLSKTPIAFAPTATGLEKFFKLEHWRVKVDDREDDRIIWRRGDFVLIVAITKDAQVVLILEYKQAVEKVLLCIPAGAVKKDEKPEVAALRELRKETGFTGAEKECRVLGPFYNSPDKSTERHFVVVVTDAIRQGEATPEECETILGVQLCPLIGAKDKLEVGLHYMAVAMVTELTGQ</sequence>